<dbReference type="EMBL" id="VXIT01000019">
    <property type="protein sequence ID" value="KAA6407148.1"/>
    <property type="molecule type" value="Genomic_DNA"/>
</dbReference>
<evidence type="ECO:0000313" key="2">
    <source>
        <dbReference type="Proteomes" id="UP000324767"/>
    </source>
</evidence>
<organism evidence="1 2">
    <name type="scientific">Lasallia pustulata</name>
    <dbReference type="NCBI Taxonomy" id="136370"/>
    <lineage>
        <taxon>Eukaryota</taxon>
        <taxon>Fungi</taxon>
        <taxon>Dikarya</taxon>
        <taxon>Ascomycota</taxon>
        <taxon>Pezizomycotina</taxon>
        <taxon>Lecanoromycetes</taxon>
        <taxon>OSLEUM clade</taxon>
        <taxon>Umbilicariomycetidae</taxon>
        <taxon>Umbilicariales</taxon>
        <taxon>Umbilicariaceae</taxon>
        <taxon>Lasallia</taxon>
    </lineage>
</organism>
<dbReference type="AlphaFoldDB" id="A0A5M8PDZ2"/>
<dbReference type="Proteomes" id="UP000324767">
    <property type="component" value="Unassembled WGS sequence"/>
</dbReference>
<comment type="caution">
    <text evidence="1">The sequence shown here is derived from an EMBL/GenBank/DDBJ whole genome shotgun (WGS) entry which is preliminary data.</text>
</comment>
<dbReference type="OrthoDB" id="5354164at2759"/>
<protein>
    <submittedName>
        <fullName evidence="1">Uncharacterized protein</fullName>
    </submittedName>
</protein>
<reference evidence="1 2" key="1">
    <citation type="submission" date="2019-09" db="EMBL/GenBank/DDBJ databases">
        <title>The hologenome of the rock-dwelling lichen Lasallia pustulata.</title>
        <authorList>
            <person name="Greshake Tzovaras B."/>
            <person name="Segers F."/>
            <person name="Bicker A."/>
            <person name="Dal Grande F."/>
            <person name="Otte J."/>
            <person name="Hankeln T."/>
            <person name="Schmitt I."/>
            <person name="Ebersberger I."/>
        </authorList>
    </citation>
    <scope>NUCLEOTIDE SEQUENCE [LARGE SCALE GENOMIC DNA]</scope>
    <source>
        <strain evidence="1">A1-1</strain>
    </source>
</reference>
<evidence type="ECO:0000313" key="1">
    <source>
        <dbReference type="EMBL" id="KAA6407148.1"/>
    </source>
</evidence>
<sequence length="969" mass="107465">MALGKFAAAVVNATATAANTNALATFNLDFFLYKVVQPPKEFSDKKDGVFAGRAGADGTSIWAAATSGGGAIKVHLLACMLARLWEGSEATSIWVEIVAERKQEILATFGSTGNIDIAAHQATLDDLERYRLAEWDASARAWLRTADLRNARQQTQLELVIRNFQIPVNSKPVLYESVLQAWKVALTGMENLLQGSPQQVQSGELLLGLAAWHLYPDMVVLSNSTKSIEQKDPLFGGGVLTFGLSGNTLSMESGVHWSLPLAYLRYYGDPVIRTRAMTEDGSRLSADDLSKAVLGCVLEGWGSDGEDTLAASKFILDLSEKVSEALSTDPQRSQAILEHHCSPLATLAKAASELLSSQGGERRRSLQLIRLGRRSADFLGPTCSGFGLLRSGFYLSVQSSPNEKISALRRLVKDLNVESEDIFIKYSRRLPETGEEVWECATALPIPRRSVKRTANRAEKIAEGHCRWIVTQLELAHSEPESLDLAHSEPKNPEFPNKHFADRFQKQTLEHHTNMIHQGENLFAKEAEIISCRQENGEEIIYWYQPYRSLLPTRLIKHDLTFVGLDYQRWIQDTNPGTRFEMLYGDMQAAVFVACPNQFDPPLNKPQLPPNAERSGIHHYLLNESLDSALFLQMCDEAFQSTGSDYMLSLQGFATAVQLYMLMPDASIDIRILEKTLSAAPWLKSARKLGVNKSLSLLGIFSLSRAQAFSCIIMFESGRYNLAPHMLSNVMAVSSGDSIFVAAPLLCDPLEEPHDQEIRRVLGNIGKPGIALLVPPHAPRIKPPDKKNWNLINLHDYDGGEEDYFSNTSLHLSFTGACVPIDVGFFGGQDTEVYMLEALVSVHERGQWTADLDVLKTTASTLLLRRSTGCLNGKHVKQGKKEKNAQHNPHVLTSVQSWAEFLERPQEGAIGTGIVQAYRNWQARLAATSVSLAQNHYTWVLSDDICWSCVYEDLDYSADLMNGKFTIIY</sequence>
<accession>A0A5M8PDZ2</accession>
<gene>
    <name evidence="1" type="ORF">FRX48_08949</name>
</gene>
<name>A0A5M8PDZ2_9LECA</name>
<proteinExistence type="predicted"/>